<evidence type="ECO:0000313" key="7">
    <source>
        <dbReference type="EMBL" id="MBA4608542.1"/>
    </source>
</evidence>
<feature type="transmembrane region" description="Helical" evidence="5">
    <location>
        <begin position="143"/>
        <end position="165"/>
    </location>
</feature>
<accession>A0A838XF17</accession>
<feature type="transmembrane region" description="Helical" evidence="5">
    <location>
        <begin position="228"/>
        <end position="248"/>
    </location>
</feature>
<feature type="transmembrane region" description="Helical" evidence="5">
    <location>
        <begin position="109"/>
        <end position="131"/>
    </location>
</feature>
<dbReference type="Gene3D" id="1.20.1250.20">
    <property type="entry name" value="MFS general substrate transporter like domains"/>
    <property type="match status" value="1"/>
</dbReference>
<dbReference type="PROSITE" id="PS51257">
    <property type="entry name" value="PROKAR_LIPOPROTEIN"/>
    <property type="match status" value="1"/>
</dbReference>
<dbReference type="RefSeq" id="WP_181755337.1">
    <property type="nucleotide sequence ID" value="NZ_JACEOG010000001.1"/>
</dbReference>
<evidence type="ECO:0000313" key="8">
    <source>
        <dbReference type="Proteomes" id="UP000550354"/>
    </source>
</evidence>
<feature type="transmembrane region" description="Helical" evidence="5">
    <location>
        <begin position="406"/>
        <end position="425"/>
    </location>
</feature>
<feature type="transmembrane region" description="Helical" evidence="5">
    <location>
        <begin position="12"/>
        <end position="34"/>
    </location>
</feature>
<dbReference type="EMBL" id="JACEOG010000001">
    <property type="protein sequence ID" value="MBA4608542.1"/>
    <property type="molecule type" value="Genomic_DNA"/>
</dbReference>
<comment type="subcellular location">
    <subcellularLocation>
        <location evidence="1">Cell membrane</location>
        <topology evidence="1">Multi-pass membrane protein</topology>
    </subcellularLocation>
</comment>
<feature type="transmembrane region" description="Helical" evidence="5">
    <location>
        <begin position="269"/>
        <end position="291"/>
    </location>
</feature>
<keyword evidence="3 5" id="KW-1133">Transmembrane helix</keyword>
<evidence type="ECO:0000256" key="3">
    <source>
        <dbReference type="ARBA" id="ARBA00022989"/>
    </source>
</evidence>
<feature type="transmembrane region" description="Helical" evidence="5">
    <location>
        <begin position="303"/>
        <end position="323"/>
    </location>
</feature>
<feature type="transmembrane region" description="Helical" evidence="5">
    <location>
        <begin position="363"/>
        <end position="385"/>
    </location>
</feature>
<dbReference type="PANTHER" id="PTHR42718">
    <property type="entry name" value="MAJOR FACILITATOR SUPERFAMILY MULTIDRUG TRANSPORTER MFSC"/>
    <property type="match status" value="1"/>
</dbReference>
<feature type="transmembrane region" description="Helical" evidence="5">
    <location>
        <begin position="54"/>
        <end position="72"/>
    </location>
</feature>
<dbReference type="Proteomes" id="UP000550354">
    <property type="component" value="Unassembled WGS sequence"/>
</dbReference>
<dbReference type="InterPro" id="IPR011701">
    <property type="entry name" value="MFS"/>
</dbReference>
<sequence length="460" mass="47148">MTDSLRASPRSGGTFLPAVAVSCAAVLLAMDLFVINLAFEAISSDFPEAAPQTMSWVINAYAVVFAALLVPAGRLADKYGRRKLFRLGLTVFAVGALGAALSGDVFVLIAARGLQGMGAALFVPTGLALLLASSPVSRHTAMLGVWTAVGSVAAAGGPILGGALTQVDWRWIFLISLPVILVALATSVTLTETPKKETRVPDLAGSALLALSVGTLVAGLSYVRDRGLTDTSLLALFAVSAIALAWFTRRCLTQPVPALDLSVFRDATFAWATFGIATYFVGFAILLLGGSLMLTRVWALDPLTAGLIFSLGPLTAGVTAVAMGRTDMSPRLLAAVGGLLLALSGLLWLVLLDSQTTSLPVFFAGMVVSGLGAGSGQVGFLAAGTSRLESSEFAAGTGIINTARQVGSALGVSILVAITGASVLVDDFSGAWLAVTVSSLVAASTTVFMRPAREPDTLSV</sequence>
<feature type="transmembrane region" description="Helical" evidence="5">
    <location>
        <begin position="171"/>
        <end position="191"/>
    </location>
</feature>
<keyword evidence="4 5" id="KW-0472">Membrane</keyword>
<dbReference type="GO" id="GO:0022857">
    <property type="term" value="F:transmembrane transporter activity"/>
    <property type="evidence" value="ECO:0007669"/>
    <property type="project" value="InterPro"/>
</dbReference>
<dbReference type="Gene3D" id="1.20.1720.10">
    <property type="entry name" value="Multidrug resistance protein D"/>
    <property type="match status" value="1"/>
</dbReference>
<dbReference type="PANTHER" id="PTHR42718:SF48">
    <property type="entry name" value="CONSERVED TWO-DOMAIN MEMBRANE PROTEIN-RELATED"/>
    <property type="match status" value="1"/>
</dbReference>
<feature type="transmembrane region" description="Helical" evidence="5">
    <location>
        <begin position="431"/>
        <end position="449"/>
    </location>
</feature>
<evidence type="ECO:0000256" key="2">
    <source>
        <dbReference type="ARBA" id="ARBA00022692"/>
    </source>
</evidence>
<dbReference type="SUPFAM" id="SSF103473">
    <property type="entry name" value="MFS general substrate transporter"/>
    <property type="match status" value="1"/>
</dbReference>
<feature type="domain" description="Major facilitator superfamily (MFS) profile" evidence="6">
    <location>
        <begin position="17"/>
        <end position="454"/>
    </location>
</feature>
<protein>
    <submittedName>
        <fullName evidence="7">MFS transporter</fullName>
    </submittedName>
</protein>
<dbReference type="PROSITE" id="PS00216">
    <property type="entry name" value="SUGAR_TRANSPORT_1"/>
    <property type="match status" value="1"/>
</dbReference>
<evidence type="ECO:0000256" key="4">
    <source>
        <dbReference type="ARBA" id="ARBA00023136"/>
    </source>
</evidence>
<keyword evidence="8" id="KW-1185">Reference proteome</keyword>
<evidence type="ECO:0000256" key="1">
    <source>
        <dbReference type="ARBA" id="ARBA00004651"/>
    </source>
</evidence>
<reference evidence="7 8" key="1">
    <citation type="submission" date="2020-07" db="EMBL/GenBank/DDBJ databases">
        <title>Draft genome and description of Aeromicrobium phoceense strain Marseille-Q0843 isolated from healthy skin swab.</title>
        <authorList>
            <person name="Boxberger M."/>
            <person name="La Scola B."/>
        </authorList>
    </citation>
    <scope>NUCLEOTIDE SEQUENCE [LARGE SCALE GENOMIC DNA]</scope>
    <source>
        <strain evidence="7 8">Marseille-Q0843</strain>
    </source>
</reference>
<dbReference type="InterPro" id="IPR036259">
    <property type="entry name" value="MFS_trans_sf"/>
</dbReference>
<name>A0A838XF17_9ACTN</name>
<proteinExistence type="predicted"/>
<dbReference type="InterPro" id="IPR005829">
    <property type="entry name" value="Sugar_transporter_CS"/>
</dbReference>
<organism evidence="7 8">
    <name type="scientific">Aeromicrobium phoceense</name>
    <dbReference type="NCBI Taxonomy" id="2754045"/>
    <lineage>
        <taxon>Bacteria</taxon>
        <taxon>Bacillati</taxon>
        <taxon>Actinomycetota</taxon>
        <taxon>Actinomycetes</taxon>
        <taxon>Propionibacteriales</taxon>
        <taxon>Nocardioidaceae</taxon>
        <taxon>Aeromicrobium</taxon>
    </lineage>
</organism>
<dbReference type="PROSITE" id="PS50850">
    <property type="entry name" value="MFS"/>
    <property type="match status" value="1"/>
</dbReference>
<feature type="transmembrane region" description="Helical" evidence="5">
    <location>
        <begin position="332"/>
        <end position="351"/>
    </location>
</feature>
<dbReference type="GO" id="GO:0005886">
    <property type="term" value="C:plasma membrane"/>
    <property type="evidence" value="ECO:0007669"/>
    <property type="project" value="UniProtKB-SubCell"/>
</dbReference>
<dbReference type="InterPro" id="IPR020846">
    <property type="entry name" value="MFS_dom"/>
</dbReference>
<evidence type="ECO:0000259" key="6">
    <source>
        <dbReference type="PROSITE" id="PS50850"/>
    </source>
</evidence>
<dbReference type="Pfam" id="PF07690">
    <property type="entry name" value="MFS_1"/>
    <property type="match status" value="1"/>
</dbReference>
<comment type="caution">
    <text evidence="7">The sequence shown here is derived from an EMBL/GenBank/DDBJ whole genome shotgun (WGS) entry which is preliminary data.</text>
</comment>
<keyword evidence="2 5" id="KW-0812">Transmembrane</keyword>
<dbReference type="CDD" id="cd17321">
    <property type="entry name" value="MFS_MMR_MDR_like"/>
    <property type="match status" value="1"/>
</dbReference>
<gene>
    <name evidence="7" type="ORF">H1W00_08660</name>
</gene>
<evidence type="ECO:0000256" key="5">
    <source>
        <dbReference type="SAM" id="Phobius"/>
    </source>
</evidence>
<dbReference type="AlphaFoldDB" id="A0A838XF17"/>
<feature type="transmembrane region" description="Helical" evidence="5">
    <location>
        <begin position="203"/>
        <end position="222"/>
    </location>
</feature>
<feature type="transmembrane region" description="Helical" evidence="5">
    <location>
        <begin position="84"/>
        <end position="103"/>
    </location>
</feature>